<protein>
    <submittedName>
        <fullName evidence="1">Uncharacterized protein</fullName>
    </submittedName>
</protein>
<evidence type="ECO:0000313" key="1">
    <source>
        <dbReference type="EMBL" id="OBQ26745.1"/>
    </source>
</evidence>
<name>A0A1B7W0K4_APHFL</name>
<dbReference type="PATRIC" id="fig|1710894.3.peg.918"/>
<sequence length="165" mass="18956">MKPLLLLFSLLSFDSMMDCCHYLPRYFHSQPSSHLQSKAVNKKVMIKVSLLSQENKLPPLGIPPQARRDIGFATVFISLENHQMKNQTVIIKKIEVRNVSDRKLQSFSFQPKRIELKPLENSVIDIHLTNKIGYAGKDRVKAIITYQIGEEVNKIESEAVEVDRH</sequence>
<comment type="caution">
    <text evidence="1">The sequence shown here is derived from an EMBL/GenBank/DDBJ whole genome shotgun (WGS) entry which is preliminary data.</text>
</comment>
<evidence type="ECO:0000313" key="2">
    <source>
        <dbReference type="Proteomes" id="UP000092382"/>
    </source>
</evidence>
<accession>A0A1B7W0K4</accession>
<reference evidence="1 2" key="1">
    <citation type="submission" date="2015-09" db="EMBL/GenBank/DDBJ databases">
        <title>Whole genome shotgun sequence assembly of Aphanizomenon flos-aquae UKL13.</title>
        <authorList>
            <person name="Driscoll C."/>
        </authorList>
    </citation>
    <scope>NUCLEOTIDE SEQUENCE [LARGE SCALE GENOMIC DNA]</scope>
    <source>
        <strain evidence="1">MDT13</strain>
    </source>
</reference>
<dbReference type="EMBL" id="LJOY01000007">
    <property type="protein sequence ID" value="OBQ26745.1"/>
    <property type="molecule type" value="Genomic_DNA"/>
</dbReference>
<dbReference type="Proteomes" id="UP000092382">
    <property type="component" value="Unassembled WGS sequence"/>
</dbReference>
<gene>
    <name evidence="1" type="ORF">AN481_03315</name>
</gene>
<organism evidence="1 2">
    <name type="scientific">Aphanizomenon flos-aquae LD13</name>
    <dbReference type="NCBI Taxonomy" id="1710894"/>
    <lineage>
        <taxon>Bacteria</taxon>
        <taxon>Bacillati</taxon>
        <taxon>Cyanobacteriota</taxon>
        <taxon>Cyanophyceae</taxon>
        <taxon>Nostocales</taxon>
        <taxon>Aphanizomenonaceae</taxon>
        <taxon>Aphanizomenon</taxon>
    </lineage>
</organism>
<dbReference type="AlphaFoldDB" id="A0A1B7W0K4"/>
<proteinExistence type="predicted"/>